<keyword evidence="2" id="KW-1185">Reference proteome</keyword>
<dbReference type="EMBL" id="MU156111">
    <property type="protein sequence ID" value="KAF9470269.1"/>
    <property type="molecule type" value="Genomic_DNA"/>
</dbReference>
<sequence>LQILKFSYQKERLTFTEDLLCFEQGLSVLNISPVAVKDLISHGAIKELDRLINES</sequence>
<organism evidence="1 2">
    <name type="scientific">Pholiota conissans</name>
    <dbReference type="NCBI Taxonomy" id="109636"/>
    <lineage>
        <taxon>Eukaryota</taxon>
        <taxon>Fungi</taxon>
        <taxon>Dikarya</taxon>
        <taxon>Basidiomycota</taxon>
        <taxon>Agaricomycotina</taxon>
        <taxon>Agaricomycetes</taxon>
        <taxon>Agaricomycetidae</taxon>
        <taxon>Agaricales</taxon>
        <taxon>Agaricineae</taxon>
        <taxon>Strophariaceae</taxon>
        <taxon>Pholiota</taxon>
    </lineage>
</organism>
<name>A0A9P5YJ57_9AGAR</name>
<gene>
    <name evidence="1" type="ORF">BDN70DRAFT_772033</name>
</gene>
<proteinExistence type="predicted"/>
<feature type="non-terminal residue" evidence="1">
    <location>
        <position position="55"/>
    </location>
</feature>
<dbReference type="OrthoDB" id="3262464at2759"/>
<accession>A0A9P5YJ57</accession>
<feature type="non-terminal residue" evidence="1">
    <location>
        <position position="1"/>
    </location>
</feature>
<dbReference type="Proteomes" id="UP000807469">
    <property type="component" value="Unassembled WGS sequence"/>
</dbReference>
<comment type="caution">
    <text evidence="1">The sequence shown here is derived from an EMBL/GenBank/DDBJ whole genome shotgun (WGS) entry which is preliminary data.</text>
</comment>
<evidence type="ECO:0000313" key="1">
    <source>
        <dbReference type="EMBL" id="KAF9470269.1"/>
    </source>
</evidence>
<protein>
    <submittedName>
        <fullName evidence="1">Uncharacterized protein</fullName>
    </submittedName>
</protein>
<reference evidence="1" key="1">
    <citation type="submission" date="2020-11" db="EMBL/GenBank/DDBJ databases">
        <authorList>
            <consortium name="DOE Joint Genome Institute"/>
            <person name="Ahrendt S."/>
            <person name="Riley R."/>
            <person name="Andreopoulos W."/>
            <person name="Labutti K."/>
            <person name="Pangilinan J."/>
            <person name="Ruiz-Duenas F.J."/>
            <person name="Barrasa J.M."/>
            <person name="Sanchez-Garcia M."/>
            <person name="Camarero S."/>
            <person name="Miyauchi S."/>
            <person name="Serrano A."/>
            <person name="Linde D."/>
            <person name="Babiker R."/>
            <person name="Drula E."/>
            <person name="Ayuso-Fernandez I."/>
            <person name="Pacheco R."/>
            <person name="Padilla G."/>
            <person name="Ferreira P."/>
            <person name="Barriuso J."/>
            <person name="Kellner H."/>
            <person name="Castanera R."/>
            <person name="Alfaro M."/>
            <person name="Ramirez L."/>
            <person name="Pisabarro A.G."/>
            <person name="Kuo A."/>
            <person name="Tritt A."/>
            <person name="Lipzen A."/>
            <person name="He G."/>
            <person name="Yan M."/>
            <person name="Ng V."/>
            <person name="Cullen D."/>
            <person name="Martin F."/>
            <person name="Rosso M.-N."/>
            <person name="Henrissat B."/>
            <person name="Hibbett D."/>
            <person name="Martinez A.T."/>
            <person name="Grigoriev I.V."/>
        </authorList>
    </citation>
    <scope>NUCLEOTIDE SEQUENCE</scope>
    <source>
        <strain evidence="1">CIRM-BRFM 674</strain>
    </source>
</reference>
<evidence type="ECO:0000313" key="2">
    <source>
        <dbReference type="Proteomes" id="UP000807469"/>
    </source>
</evidence>
<dbReference type="AlphaFoldDB" id="A0A9P5YJ57"/>